<dbReference type="SFLD" id="SFLDG01017">
    <property type="entry name" value="Polyprenyl_Transferase_Like"/>
    <property type="match status" value="1"/>
</dbReference>
<proteinExistence type="inferred from homology"/>
<keyword evidence="2" id="KW-0460">Magnesium</keyword>
<evidence type="ECO:0000256" key="3">
    <source>
        <dbReference type="RuleBase" id="RU004466"/>
    </source>
</evidence>
<protein>
    <submittedName>
        <fullName evidence="4">Geranylgeranyl diphosphate synthase type I</fullName>
        <ecNumber evidence="4">2.5.1.1</ecNumber>
        <ecNumber evidence="4">2.5.1.10</ecNumber>
        <ecNumber evidence="4">2.5.1.29</ecNumber>
    </submittedName>
</protein>
<dbReference type="InterPro" id="IPR000092">
    <property type="entry name" value="Polyprenyl_synt"/>
</dbReference>
<organism evidence="4 5">
    <name type="scientific">Saccharopolyspora hordei</name>
    <dbReference type="NCBI Taxonomy" id="1838"/>
    <lineage>
        <taxon>Bacteria</taxon>
        <taxon>Bacillati</taxon>
        <taxon>Actinomycetota</taxon>
        <taxon>Actinomycetes</taxon>
        <taxon>Pseudonocardiales</taxon>
        <taxon>Pseudonocardiaceae</taxon>
        <taxon>Saccharopolyspora</taxon>
    </lineage>
</organism>
<dbReference type="Pfam" id="PF00348">
    <property type="entry name" value="polyprenyl_synt"/>
    <property type="match status" value="1"/>
</dbReference>
<comment type="caution">
    <text evidence="4">The sequence shown here is derived from an EMBL/GenBank/DDBJ whole genome shotgun (WGS) entry which is preliminary data.</text>
</comment>
<dbReference type="SFLD" id="SFLDS00005">
    <property type="entry name" value="Isoprenoid_Synthase_Type_I"/>
    <property type="match status" value="1"/>
</dbReference>
<dbReference type="AlphaFoldDB" id="A0A853ARZ3"/>
<dbReference type="GO" id="GO:0046872">
    <property type="term" value="F:metal ion binding"/>
    <property type="evidence" value="ECO:0007669"/>
    <property type="project" value="UniProtKB-KW"/>
</dbReference>
<dbReference type="InterPro" id="IPR008949">
    <property type="entry name" value="Isoprenoid_synthase_dom_sf"/>
</dbReference>
<dbReference type="PANTHER" id="PTHR12001:SF71">
    <property type="entry name" value="(2E,6E)-FARNESYL DIPHOSPHATE SYNTHASE"/>
    <property type="match status" value="1"/>
</dbReference>
<dbReference type="GO" id="GO:0004311">
    <property type="term" value="F:geranylgeranyl diphosphate synthase activity"/>
    <property type="evidence" value="ECO:0007669"/>
    <property type="project" value="UniProtKB-EC"/>
</dbReference>
<evidence type="ECO:0000256" key="1">
    <source>
        <dbReference type="ARBA" id="ARBA00022723"/>
    </source>
</evidence>
<dbReference type="SUPFAM" id="SSF48576">
    <property type="entry name" value="Terpenoid synthases"/>
    <property type="match status" value="1"/>
</dbReference>
<dbReference type="RefSeq" id="WP_179721678.1">
    <property type="nucleotide sequence ID" value="NZ_BAABFH010000001.1"/>
</dbReference>
<dbReference type="GO" id="GO:0008299">
    <property type="term" value="P:isoprenoid biosynthetic process"/>
    <property type="evidence" value="ECO:0007669"/>
    <property type="project" value="InterPro"/>
</dbReference>
<dbReference type="Proteomes" id="UP000587002">
    <property type="component" value="Unassembled WGS sequence"/>
</dbReference>
<dbReference type="EC" id="2.5.1.10" evidence="4"/>
<dbReference type="EC" id="2.5.1.1" evidence="4"/>
<dbReference type="InterPro" id="IPR033749">
    <property type="entry name" value="Polyprenyl_synt_CS"/>
</dbReference>
<accession>A0A853ARZ3</accession>
<comment type="similarity">
    <text evidence="3">Belongs to the FPP/GGPP synthase family.</text>
</comment>
<reference evidence="4 5" key="1">
    <citation type="submission" date="2020-07" db="EMBL/GenBank/DDBJ databases">
        <title>Sequencing the genomes of 1000 actinobacteria strains.</title>
        <authorList>
            <person name="Klenk H.-P."/>
        </authorList>
    </citation>
    <scope>NUCLEOTIDE SEQUENCE [LARGE SCALE GENOMIC DNA]</scope>
    <source>
        <strain evidence="4 5">DSM 44065</strain>
    </source>
</reference>
<dbReference type="EC" id="2.5.1.29" evidence="4"/>
<evidence type="ECO:0000256" key="2">
    <source>
        <dbReference type="ARBA" id="ARBA00022842"/>
    </source>
</evidence>
<dbReference type="EMBL" id="JACCFJ010000001">
    <property type="protein sequence ID" value="NYI84491.1"/>
    <property type="molecule type" value="Genomic_DNA"/>
</dbReference>
<dbReference type="GO" id="GO:0004337">
    <property type="term" value="F:(2E,6E)-farnesyl diphosphate synthase activity"/>
    <property type="evidence" value="ECO:0007669"/>
    <property type="project" value="UniProtKB-EC"/>
</dbReference>
<name>A0A853ARZ3_9PSEU</name>
<dbReference type="PROSITE" id="PS00723">
    <property type="entry name" value="POLYPRENYL_SYNTHASE_1"/>
    <property type="match status" value="1"/>
</dbReference>
<evidence type="ECO:0000313" key="4">
    <source>
        <dbReference type="EMBL" id="NYI84491.1"/>
    </source>
</evidence>
<sequence>MTFPATAGADHDLGHSAVQRARELVEPVLRDRVDRLGPSLGGIGRYHFGWRSDGTGATGKGIRPALAVLAAEAVGGTARDAVPAAVAVELVHNFSLIHDDIIDNDDLRRGRPAVWKEHGVPAAILVGDALHTEAFGALLGSGHPNASAAALRLATAMREVVVGQVDDIGFTTRPWTGEQAVRIAEYQSMAEAKTGALLAFAAAGGALLGGADAAVADCFDRLGRHLGLAFQCTDDVLGIWGDPARTGKPVFGDLREGKRTLPVIAALTAGVPASERLGALFERGVRSDFELRLAADLVEEAGGREFAEGEAARHLAEVDSCLASLAMPAETRAAFDSLAQSLIGRSR</sequence>
<dbReference type="Gene3D" id="1.10.600.10">
    <property type="entry name" value="Farnesyl Diphosphate Synthase"/>
    <property type="match status" value="1"/>
</dbReference>
<keyword evidence="3 4" id="KW-0808">Transferase</keyword>
<dbReference type="PANTHER" id="PTHR12001">
    <property type="entry name" value="GERANYLGERANYL PYROPHOSPHATE SYNTHASE"/>
    <property type="match status" value="1"/>
</dbReference>
<gene>
    <name evidence="4" type="ORF">HNR68_003121</name>
</gene>
<evidence type="ECO:0000313" key="5">
    <source>
        <dbReference type="Proteomes" id="UP000587002"/>
    </source>
</evidence>
<keyword evidence="1" id="KW-0479">Metal-binding</keyword>
<dbReference type="GO" id="GO:0004161">
    <property type="term" value="F:dimethylallyltranstransferase activity"/>
    <property type="evidence" value="ECO:0007669"/>
    <property type="project" value="UniProtKB-EC"/>
</dbReference>
<keyword evidence="5" id="KW-1185">Reference proteome</keyword>